<proteinExistence type="predicted"/>
<dbReference type="EMBL" id="CM056742">
    <property type="protein sequence ID" value="KAJ8676254.1"/>
    <property type="molecule type" value="Genomic_DNA"/>
</dbReference>
<dbReference type="Proteomes" id="UP001239111">
    <property type="component" value="Chromosome 2"/>
</dbReference>
<comment type="caution">
    <text evidence="1">The sequence shown here is derived from an EMBL/GenBank/DDBJ whole genome shotgun (WGS) entry which is preliminary data.</text>
</comment>
<reference evidence="1" key="1">
    <citation type="submission" date="2023-04" db="EMBL/GenBank/DDBJ databases">
        <title>A chromosome-level genome assembly of the parasitoid wasp Eretmocerus hayati.</title>
        <authorList>
            <person name="Zhong Y."/>
            <person name="Liu S."/>
            <person name="Liu Y."/>
        </authorList>
    </citation>
    <scope>NUCLEOTIDE SEQUENCE</scope>
    <source>
        <strain evidence="1">ZJU_SS_LIU_2023</strain>
    </source>
</reference>
<evidence type="ECO:0000313" key="1">
    <source>
        <dbReference type="EMBL" id="KAJ8676254.1"/>
    </source>
</evidence>
<gene>
    <name evidence="1" type="ORF">QAD02_012040</name>
</gene>
<evidence type="ECO:0000313" key="2">
    <source>
        <dbReference type="Proteomes" id="UP001239111"/>
    </source>
</evidence>
<name>A0ACC2NYA5_9HYME</name>
<organism evidence="1 2">
    <name type="scientific">Eretmocerus hayati</name>
    <dbReference type="NCBI Taxonomy" id="131215"/>
    <lineage>
        <taxon>Eukaryota</taxon>
        <taxon>Metazoa</taxon>
        <taxon>Ecdysozoa</taxon>
        <taxon>Arthropoda</taxon>
        <taxon>Hexapoda</taxon>
        <taxon>Insecta</taxon>
        <taxon>Pterygota</taxon>
        <taxon>Neoptera</taxon>
        <taxon>Endopterygota</taxon>
        <taxon>Hymenoptera</taxon>
        <taxon>Apocrita</taxon>
        <taxon>Proctotrupomorpha</taxon>
        <taxon>Chalcidoidea</taxon>
        <taxon>Aphelinidae</taxon>
        <taxon>Aphelininae</taxon>
        <taxon>Eretmocerus</taxon>
    </lineage>
</organism>
<accession>A0ACC2NYA5</accession>
<keyword evidence="2" id="KW-1185">Reference proteome</keyword>
<protein>
    <submittedName>
        <fullName evidence="1">Uncharacterized protein</fullName>
    </submittedName>
</protein>
<sequence length="208" mass="23379">MAIIHAGFPEESLTENQSKDLIAAVEDAIDKIEDGYVPRFIKNWPTWEAHVFTCAGPEDGDWLKQNAPKWSPWEGARLGPVIESSQLKKVVAIRVSGEHHPEVIVKRLAKQNTTLKIKNWKIIGCARRLKVGLDDVETVVQVIMEKTEIGALKKLDLRPFCGASRAHCAIFRDKKGLEKSNRRVDQSPDEQMDSQVPASFKTVTVKIE</sequence>